<dbReference type="InterPro" id="IPR014790">
    <property type="entry name" value="MutL_C"/>
</dbReference>
<protein>
    <submittedName>
        <fullName evidence="2">Related to DNA mismatch repair protein MutL</fullName>
    </submittedName>
</protein>
<dbReference type="Pfam" id="PF08676">
    <property type="entry name" value="MutL_C"/>
    <property type="match status" value="1"/>
</dbReference>
<dbReference type="GO" id="GO:0005524">
    <property type="term" value="F:ATP binding"/>
    <property type="evidence" value="ECO:0007669"/>
    <property type="project" value="InterPro"/>
</dbReference>
<dbReference type="KEGG" id="dps:DP1967"/>
<dbReference type="InterPro" id="IPR037198">
    <property type="entry name" value="MutL_C_sf"/>
</dbReference>
<sequence>MQAGVLAAIRAEQGHLQQNIFGEKSQVVPQLERSEPSPATHPPAIERQVQSAVVGEKSAAPMRVEPLVETAEGTEVYQRQEPAKVYQRQEPAVTESSRVEAVQIDQEPVAEQLLPREEEGRGLEILGQVDNLYIFCRSQAGLVVIDQHAAHERLLYEKLKKHFSANSMVKQNLLFPETVELSLYQSQLVEKHLEDLEKMGFSLRDFGGNSYVIGAIPALAGQIAPQKIFFDVLEQFGADGKSRKDAGDMLDSILASMACRAAIKAGARLSQREMESLLADMAAADLFSHCPHGRPVVKQFSSDEIKKWFYRT</sequence>
<dbReference type="SMART" id="SM00853">
    <property type="entry name" value="MutL_C"/>
    <property type="match status" value="1"/>
</dbReference>
<dbReference type="GO" id="GO:0140664">
    <property type="term" value="F:ATP-dependent DNA damage sensor activity"/>
    <property type="evidence" value="ECO:0007669"/>
    <property type="project" value="InterPro"/>
</dbReference>
<dbReference type="eggNOG" id="COG0323">
    <property type="taxonomic scope" value="Bacteria"/>
</dbReference>
<dbReference type="InterPro" id="IPR042121">
    <property type="entry name" value="MutL_C_regsub"/>
</dbReference>
<reference evidence="3" key="1">
    <citation type="journal article" date="2004" name="Environ. Microbiol.">
        <title>The genome of Desulfotalea psychrophila, a sulfate-reducing bacterium from permanently cold Arctic sediments.</title>
        <authorList>
            <person name="Rabus R."/>
            <person name="Ruepp A."/>
            <person name="Frickey T."/>
            <person name="Rattei T."/>
            <person name="Fartmann B."/>
            <person name="Stark M."/>
            <person name="Bauer M."/>
            <person name="Zibat A."/>
            <person name="Lombardot T."/>
            <person name="Becker I."/>
            <person name="Amann J."/>
            <person name="Gellner K."/>
            <person name="Teeling H."/>
            <person name="Leuschner W.D."/>
            <person name="Gloeckner F.-O."/>
            <person name="Lupas A.N."/>
            <person name="Amann R."/>
            <person name="Klenk H.-P."/>
        </authorList>
    </citation>
    <scope>NUCLEOTIDE SEQUENCE [LARGE SCALE GENOMIC DNA]</scope>
    <source>
        <strain evidence="3">DSM 12343 / LSv54</strain>
    </source>
</reference>
<dbReference type="STRING" id="177439.DP1967"/>
<dbReference type="InterPro" id="IPR042120">
    <property type="entry name" value="MutL_C_dimsub"/>
</dbReference>
<dbReference type="PANTHER" id="PTHR10073">
    <property type="entry name" value="DNA MISMATCH REPAIR PROTEIN MLH, PMS, MUTL"/>
    <property type="match status" value="1"/>
</dbReference>
<gene>
    <name evidence="2" type="ordered locus">DP1967</name>
</gene>
<name>Q6ALS9_DESPS</name>
<proteinExistence type="predicted"/>
<dbReference type="Gene3D" id="3.30.1370.100">
    <property type="entry name" value="MutL, C-terminal domain, regulatory subdomain"/>
    <property type="match status" value="1"/>
</dbReference>
<dbReference type="AlphaFoldDB" id="Q6ALS9"/>
<accession>Q6ALS9</accession>
<dbReference type="GO" id="GO:0032300">
    <property type="term" value="C:mismatch repair complex"/>
    <property type="evidence" value="ECO:0007669"/>
    <property type="project" value="InterPro"/>
</dbReference>
<dbReference type="EMBL" id="CR522870">
    <property type="protein sequence ID" value="CAG36696.1"/>
    <property type="molecule type" value="Genomic_DNA"/>
</dbReference>
<keyword evidence="3" id="KW-1185">Reference proteome</keyword>
<evidence type="ECO:0000259" key="1">
    <source>
        <dbReference type="SMART" id="SM00853"/>
    </source>
</evidence>
<evidence type="ECO:0000313" key="3">
    <source>
        <dbReference type="Proteomes" id="UP000000602"/>
    </source>
</evidence>
<dbReference type="Proteomes" id="UP000000602">
    <property type="component" value="Chromosome"/>
</dbReference>
<dbReference type="SUPFAM" id="SSF118116">
    <property type="entry name" value="DNA mismatch repair protein MutL"/>
    <property type="match status" value="1"/>
</dbReference>
<organism evidence="2 3">
    <name type="scientific">Desulfotalea psychrophila (strain LSv54 / DSM 12343)</name>
    <dbReference type="NCBI Taxonomy" id="177439"/>
    <lineage>
        <taxon>Bacteria</taxon>
        <taxon>Pseudomonadati</taxon>
        <taxon>Thermodesulfobacteriota</taxon>
        <taxon>Desulfobulbia</taxon>
        <taxon>Desulfobulbales</taxon>
        <taxon>Desulfocapsaceae</taxon>
        <taxon>Desulfotalea</taxon>
    </lineage>
</organism>
<dbReference type="InterPro" id="IPR038973">
    <property type="entry name" value="MutL/Mlh/Pms-like"/>
</dbReference>
<dbReference type="HOGENOM" id="CLU_890612_0_0_7"/>
<evidence type="ECO:0000313" key="2">
    <source>
        <dbReference type="EMBL" id="CAG36696.1"/>
    </source>
</evidence>
<dbReference type="GO" id="GO:0016887">
    <property type="term" value="F:ATP hydrolysis activity"/>
    <property type="evidence" value="ECO:0007669"/>
    <property type="project" value="InterPro"/>
</dbReference>
<dbReference type="Gene3D" id="3.30.1540.20">
    <property type="entry name" value="MutL, C-terminal domain, dimerisation subdomain"/>
    <property type="match status" value="1"/>
</dbReference>
<feature type="domain" description="MutL C-terminal dimerisation" evidence="1">
    <location>
        <begin position="125"/>
        <end position="269"/>
    </location>
</feature>
<dbReference type="GO" id="GO:0006298">
    <property type="term" value="P:mismatch repair"/>
    <property type="evidence" value="ECO:0007669"/>
    <property type="project" value="InterPro"/>
</dbReference>
<dbReference type="PANTHER" id="PTHR10073:SF12">
    <property type="entry name" value="DNA MISMATCH REPAIR PROTEIN MLH1"/>
    <property type="match status" value="1"/>
</dbReference>